<comment type="caution">
    <text evidence="1">The sequence shown here is derived from an EMBL/GenBank/DDBJ whole genome shotgun (WGS) entry which is preliminary data.</text>
</comment>
<reference evidence="1" key="1">
    <citation type="submission" date="2013-09" db="EMBL/GenBank/DDBJ databases">
        <title>Salmonella enterica subsp. IIIa serovar 18:z4:z23:-.</title>
        <authorList>
            <person name="Chen Y."/>
            <person name="Li C."/>
            <person name="Mcdermott P."/>
            <person name="Zhao S."/>
        </authorList>
    </citation>
    <scope>NUCLEOTIDE SEQUENCE [LARGE SCALE GENOMIC DNA]</scope>
    <source>
        <strain evidence="1">N26626</strain>
    </source>
</reference>
<dbReference type="EMBL" id="AWRC01000028">
    <property type="protein sequence ID" value="OLV97895.1"/>
    <property type="molecule type" value="Genomic_DNA"/>
</dbReference>
<gene>
    <name evidence="1" type="ORF">P298_16780</name>
</gene>
<proteinExistence type="predicted"/>
<evidence type="ECO:0000313" key="1">
    <source>
        <dbReference type="EMBL" id="OLV97895.1"/>
    </source>
</evidence>
<name>A0A3S5YIU6_SALER</name>
<evidence type="ECO:0008006" key="2">
    <source>
        <dbReference type="Google" id="ProtNLM"/>
    </source>
</evidence>
<accession>A0A3S5YIU6</accession>
<organism evidence="1">
    <name type="scientific">Salmonella enterica subsp. arizonae serovar 18:z4,z23:- str. CVM N26626</name>
    <dbReference type="NCBI Taxonomy" id="1395119"/>
    <lineage>
        <taxon>Bacteria</taxon>
        <taxon>Pseudomonadati</taxon>
        <taxon>Pseudomonadota</taxon>
        <taxon>Gammaproteobacteria</taxon>
        <taxon>Enterobacterales</taxon>
        <taxon>Enterobacteriaceae</taxon>
        <taxon>Salmonella</taxon>
    </lineage>
</organism>
<protein>
    <recommendedName>
        <fullName evidence="2">Type III secretion system effector protein</fullName>
    </recommendedName>
</protein>
<dbReference type="OrthoDB" id="8596416at2"/>
<dbReference type="AlphaFoldDB" id="A0A3S5YIU6"/>
<dbReference type="Proteomes" id="UP000868500">
    <property type="component" value="Unassembled WGS sequence"/>
</dbReference>
<sequence>MCKHISDKLYDYIFTIGILWIMLFGKHQEKSLELIRKTPKENISNLCKELRLLDNEEKAFLVSILTIKLRAPHTSDANLLNRNGTFDIYSKKLLINNKNPFPERSLIDDIYFYLMTIFSLPWKQEKCMRRPRFGSRVHAVDIHQPVFEQVSCINLYDQHFPASPDAEKHIDGLSQEAVEILKKQDTSKYDFIFLEKI</sequence>